<dbReference type="Proteomes" id="UP000183400">
    <property type="component" value="Unassembled WGS sequence"/>
</dbReference>
<dbReference type="CDD" id="cd07177">
    <property type="entry name" value="terB_like"/>
    <property type="match status" value="1"/>
</dbReference>
<dbReference type="InterPro" id="IPR007791">
    <property type="entry name" value="DjlA_N"/>
</dbReference>
<dbReference type="AlphaFoldDB" id="A0A1H2Z9U5"/>
<evidence type="ECO:0000259" key="2">
    <source>
        <dbReference type="Pfam" id="PF05099"/>
    </source>
</evidence>
<evidence type="ECO:0000313" key="4">
    <source>
        <dbReference type="Proteomes" id="UP000183400"/>
    </source>
</evidence>
<evidence type="ECO:0000313" key="3">
    <source>
        <dbReference type="EMBL" id="SDX14097.1"/>
    </source>
</evidence>
<keyword evidence="1" id="KW-0472">Membrane</keyword>
<evidence type="ECO:0000256" key="1">
    <source>
        <dbReference type="SAM" id="Phobius"/>
    </source>
</evidence>
<dbReference type="Pfam" id="PF05099">
    <property type="entry name" value="TerB"/>
    <property type="match status" value="1"/>
</dbReference>
<name>A0A1H2Z9U5_9RHOB</name>
<feature type="domain" description="Co-chaperone DjlA N-terminal" evidence="2">
    <location>
        <begin position="165"/>
        <end position="272"/>
    </location>
</feature>
<dbReference type="OrthoDB" id="7703595at2"/>
<dbReference type="RefSeq" id="WP_074736948.1">
    <property type="nucleotide sequence ID" value="NZ_FNNP01000003.1"/>
</dbReference>
<accession>A0A1H2Z9U5</accession>
<dbReference type="SUPFAM" id="SSF158682">
    <property type="entry name" value="TerB-like"/>
    <property type="match status" value="1"/>
</dbReference>
<keyword evidence="4" id="KW-1185">Reference proteome</keyword>
<reference evidence="4" key="1">
    <citation type="submission" date="2016-10" db="EMBL/GenBank/DDBJ databases">
        <authorList>
            <person name="Varghese N."/>
            <person name="Submissions S."/>
        </authorList>
    </citation>
    <scope>NUCLEOTIDE SEQUENCE [LARGE SCALE GENOMIC DNA]</scope>
    <source>
        <strain evidence="4">DSM 27839</strain>
    </source>
</reference>
<feature type="transmembrane region" description="Helical" evidence="1">
    <location>
        <begin position="122"/>
        <end position="141"/>
    </location>
</feature>
<dbReference type="InterPro" id="IPR029024">
    <property type="entry name" value="TerB-like"/>
</dbReference>
<protein>
    <submittedName>
        <fullName evidence="3">Uncharacterized conserved protein, tellurite resistance protein B (TerB) family</fullName>
    </submittedName>
</protein>
<sequence>MRFLTLCATALIFSLCIGEQAEARRGGGASGTAEQLSLITETQLTNDQGQLLSLCHLTENRHVLFLPVWRSSLGYAMAINKCDAESYYPVDAEKLTLGKVLGELPEDLPDQPKLSVSDMISGFWGLGVFALLLGVAGIKWAGRSARTSKRKAEMKGAAPAAVKAIDAMCHAAKADGRLDDSEIALMSDIAKQMTGEPFDEARIRRMYDLAEAKPTEHQFASFGSGLSPDQKRMVLQAVLMIIGSDGDLDKRETDFVQKLAHGLKISGAEVKALFQSMYAKPAEA</sequence>
<proteinExistence type="predicted"/>
<dbReference type="EMBL" id="FNNP01000003">
    <property type="protein sequence ID" value="SDX14097.1"/>
    <property type="molecule type" value="Genomic_DNA"/>
</dbReference>
<keyword evidence="1" id="KW-1133">Transmembrane helix</keyword>
<gene>
    <name evidence="3" type="ORF">SAMN05444358_103142</name>
</gene>
<dbReference type="Gene3D" id="1.10.3680.10">
    <property type="entry name" value="TerB-like"/>
    <property type="match status" value="1"/>
</dbReference>
<keyword evidence="1" id="KW-0812">Transmembrane</keyword>
<organism evidence="3 4">
    <name type="scientific">Ruegeria halocynthiae</name>
    <dbReference type="NCBI Taxonomy" id="985054"/>
    <lineage>
        <taxon>Bacteria</taxon>
        <taxon>Pseudomonadati</taxon>
        <taxon>Pseudomonadota</taxon>
        <taxon>Alphaproteobacteria</taxon>
        <taxon>Rhodobacterales</taxon>
        <taxon>Roseobacteraceae</taxon>
        <taxon>Ruegeria</taxon>
    </lineage>
</organism>